<evidence type="ECO:0000259" key="6">
    <source>
        <dbReference type="Pfam" id="PF04932"/>
    </source>
</evidence>
<feature type="transmembrane region" description="Helical" evidence="5">
    <location>
        <begin position="394"/>
        <end position="411"/>
    </location>
</feature>
<feature type="transmembrane region" description="Helical" evidence="5">
    <location>
        <begin position="432"/>
        <end position="452"/>
    </location>
</feature>
<evidence type="ECO:0000256" key="4">
    <source>
        <dbReference type="ARBA" id="ARBA00023136"/>
    </source>
</evidence>
<dbReference type="PANTHER" id="PTHR37422:SF13">
    <property type="entry name" value="LIPOPOLYSACCHARIDE BIOSYNTHESIS PROTEIN PA4999-RELATED"/>
    <property type="match status" value="1"/>
</dbReference>
<evidence type="ECO:0000256" key="2">
    <source>
        <dbReference type="ARBA" id="ARBA00022692"/>
    </source>
</evidence>
<comment type="caution">
    <text evidence="7">The sequence shown here is derived from an EMBL/GenBank/DDBJ whole genome shotgun (WGS) entry which is preliminary data.</text>
</comment>
<keyword evidence="4 5" id="KW-0472">Membrane</keyword>
<evidence type="ECO:0000256" key="5">
    <source>
        <dbReference type="SAM" id="Phobius"/>
    </source>
</evidence>
<evidence type="ECO:0000256" key="3">
    <source>
        <dbReference type="ARBA" id="ARBA00022989"/>
    </source>
</evidence>
<evidence type="ECO:0000256" key="1">
    <source>
        <dbReference type="ARBA" id="ARBA00004141"/>
    </source>
</evidence>
<gene>
    <name evidence="7" type="ORF">C7B46_05660</name>
</gene>
<feature type="transmembrane region" description="Helical" evidence="5">
    <location>
        <begin position="260"/>
        <end position="276"/>
    </location>
</feature>
<name>A0A2T2XIS9_9FIRM</name>
<comment type="subcellular location">
    <subcellularLocation>
        <location evidence="1">Membrane</location>
        <topology evidence="1">Multi-pass membrane protein</topology>
    </subcellularLocation>
</comment>
<feature type="transmembrane region" description="Helical" evidence="5">
    <location>
        <begin position="137"/>
        <end position="156"/>
    </location>
</feature>
<dbReference type="GO" id="GO:0016020">
    <property type="term" value="C:membrane"/>
    <property type="evidence" value="ECO:0007669"/>
    <property type="project" value="UniProtKB-SubCell"/>
</dbReference>
<reference evidence="7 8" key="1">
    <citation type="journal article" date="2014" name="BMC Genomics">
        <title>Comparison of environmental and isolate Sulfobacillus genomes reveals diverse carbon, sulfur, nitrogen, and hydrogen metabolisms.</title>
        <authorList>
            <person name="Justice N.B."/>
            <person name="Norman A."/>
            <person name="Brown C.T."/>
            <person name="Singh A."/>
            <person name="Thomas B.C."/>
            <person name="Banfield J.F."/>
        </authorList>
    </citation>
    <scope>NUCLEOTIDE SEQUENCE [LARGE SCALE GENOMIC DNA]</scope>
    <source>
        <strain evidence="7">AMDSBA4</strain>
    </source>
</reference>
<feature type="transmembrane region" description="Helical" evidence="5">
    <location>
        <begin position="72"/>
        <end position="90"/>
    </location>
</feature>
<feature type="transmembrane region" description="Helical" evidence="5">
    <location>
        <begin position="111"/>
        <end position="131"/>
    </location>
</feature>
<organism evidence="7 8">
    <name type="scientific">Sulfobacillus benefaciens</name>
    <dbReference type="NCBI Taxonomy" id="453960"/>
    <lineage>
        <taxon>Bacteria</taxon>
        <taxon>Bacillati</taxon>
        <taxon>Bacillota</taxon>
        <taxon>Clostridia</taxon>
        <taxon>Eubacteriales</taxon>
        <taxon>Clostridiales Family XVII. Incertae Sedis</taxon>
        <taxon>Sulfobacillus</taxon>
    </lineage>
</organism>
<dbReference type="InterPro" id="IPR007016">
    <property type="entry name" value="O-antigen_ligase-rel_domated"/>
</dbReference>
<protein>
    <submittedName>
        <fullName evidence="7">Polymerase</fullName>
    </submittedName>
</protein>
<dbReference type="EMBL" id="PXYW01000009">
    <property type="protein sequence ID" value="PSR34402.1"/>
    <property type="molecule type" value="Genomic_DNA"/>
</dbReference>
<dbReference type="AlphaFoldDB" id="A0A2T2XIS9"/>
<evidence type="ECO:0000313" key="7">
    <source>
        <dbReference type="EMBL" id="PSR34402.1"/>
    </source>
</evidence>
<feature type="transmembrane region" description="Helical" evidence="5">
    <location>
        <begin position="285"/>
        <end position="304"/>
    </location>
</feature>
<feature type="transmembrane region" description="Helical" evidence="5">
    <location>
        <begin position="163"/>
        <end position="182"/>
    </location>
</feature>
<feature type="transmembrane region" description="Helical" evidence="5">
    <location>
        <begin position="36"/>
        <end position="60"/>
    </location>
</feature>
<keyword evidence="3 5" id="KW-1133">Transmembrane helix</keyword>
<keyword evidence="2 5" id="KW-0812">Transmembrane</keyword>
<sequence length="483" mass="53358">MKPSEPNLFPSRIWLFLAGAAVAGILSIVSPALGAILFAAFYIGIVIISAPVGLALYVLLAPFPLGILLHHHKFYISDVMAIIMAFWLLAQVWRRGLRTIWSTFVVRQYRAPLILLLALSILSLAVAWSRVGTSIKILEYIEFFVVVVALVRYTTFNAPKVRNFYIIVLALTVSLIAIYGLYQFMFQLGPTANIVDLHHVRATAFFGQPNVFGAFNDMTFPMLLALIVLGPATLPKKWLTMAMFLTALGVVISYSRGSWVADAAAVFFMGVVVWLGKGRQVMGRYAAYGVGVPILMFLVVIGLGKIDLSHTGIALAYRKNTLERLSSSITAIFNPSGHYDTNQRLLIWKSAIEAIKSHPVLGVGLGNFHLYIKKFPPKGLGAIPPMAHNLYLEWGADLGVGGIIAGLWYEWRWIKTALDALRMRAQQITQERYAWVLGGFGTMVAFIVHDWVDFMIDHGVIVPLLLALGIVAAVVTEIRSEKV</sequence>
<feature type="transmembrane region" description="Helical" evidence="5">
    <location>
        <begin position="458"/>
        <end position="478"/>
    </location>
</feature>
<dbReference type="InterPro" id="IPR051533">
    <property type="entry name" value="WaaL-like"/>
</dbReference>
<feature type="transmembrane region" description="Helical" evidence="5">
    <location>
        <begin position="238"/>
        <end position="254"/>
    </location>
</feature>
<feature type="transmembrane region" description="Helical" evidence="5">
    <location>
        <begin position="12"/>
        <end position="29"/>
    </location>
</feature>
<dbReference type="PANTHER" id="PTHR37422">
    <property type="entry name" value="TEICHURONIC ACID BIOSYNTHESIS PROTEIN TUAE"/>
    <property type="match status" value="1"/>
</dbReference>
<feature type="domain" description="O-antigen ligase-related" evidence="6">
    <location>
        <begin position="242"/>
        <end position="404"/>
    </location>
</feature>
<proteinExistence type="predicted"/>
<evidence type="ECO:0000313" key="8">
    <source>
        <dbReference type="Proteomes" id="UP000242972"/>
    </source>
</evidence>
<dbReference type="Proteomes" id="UP000242972">
    <property type="component" value="Unassembled WGS sequence"/>
</dbReference>
<feature type="transmembrane region" description="Helical" evidence="5">
    <location>
        <begin position="211"/>
        <end position="231"/>
    </location>
</feature>
<accession>A0A2T2XIS9</accession>
<dbReference type="Pfam" id="PF04932">
    <property type="entry name" value="Wzy_C"/>
    <property type="match status" value="1"/>
</dbReference>